<keyword evidence="2" id="KW-1185">Reference proteome</keyword>
<evidence type="ECO:0000313" key="2">
    <source>
        <dbReference type="Proteomes" id="UP001430953"/>
    </source>
</evidence>
<protein>
    <submittedName>
        <fullName evidence="1">Uncharacterized protein</fullName>
    </submittedName>
</protein>
<accession>A0AAW2ECY8</accession>
<evidence type="ECO:0000313" key="1">
    <source>
        <dbReference type="EMBL" id="KAL0100855.1"/>
    </source>
</evidence>
<dbReference type="Proteomes" id="UP001430953">
    <property type="component" value="Unassembled WGS sequence"/>
</dbReference>
<reference evidence="1 2" key="1">
    <citation type="submission" date="2023-03" db="EMBL/GenBank/DDBJ databases">
        <title>High recombination rates correlate with genetic variation in Cardiocondyla obscurior ants.</title>
        <authorList>
            <person name="Errbii M."/>
        </authorList>
    </citation>
    <scope>NUCLEOTIDE SEQUENCE [LARGE SCALE GENOMIC DNA]</scope>
    <source>
        <strain evidence="1">Alpha-2009</strain>
        <tissue evidence="1">Whole body</tissue>
    </source>
</reference>
<sequence length="136" mass="15218">MGPLSLSWPPEETLWLPKQTLISENGTRCQLQIVQSIQAPHATSEVSFLCEESPMHFIDNVRRTSPGGTSTRVHHFCRPRRSWRSSSWRYWKVGVASVSYPSIWEPAVEGLVAFNGSKLQSGGGIGEPPFRGKVMH</sequence>
<gene>
    <name evidence="1" type="ORF">PUN28_019324</name>
</gene>
<comment type="caution">
    <text evidence="1">The sequence shown here is derived from an EMBL/GenBank/DDBJ whole genome shotgun (WGS) entry which is preliminary data.</text>
</comment>
<name>A0AAW2ECY8_9HYME</name>
<organism evidence="1 2">
    <name type="scientific">Cardiocondyla obscurior</name>
    <dbReference type="NCBI Taxonomy" id="286306"/>
    <lineage>
        <taxon>Eukaryota</taxon>
        <taxon>Metazoa</taxon>
        <taxon>Ecdysozoa</taxon>
        <taxon>Arthropoda</taxon>
        <taxon>Hexapoda</taxon>
        <taxon>Insecta</taxon>
        <taxon>Pterygota</taxon>
        <taxon>Neoptera</taxon>
        <taxon>Endopterygota</taxon>
        <taxon>Hymenoptera</taxon>
        <taxon>Apocrita</taxon>
        <taxon>Aculeata</taxon>
        <taxon>Formicoidea</taxon>
        <taxon>Formicidae</taxon>
        <taxon>Myrmicinae</taxon>
        <taxon>Cardiocondyla</taxon>
    </lineage>
</organism>
<dbReference type="EMBL" id="JADYXP020000025">
    <property type="protein sequence ID" value="KAL0100855.1"/>
    <property type="molecule type" value="Genomic_DNA"/>
</dbReference>
<proteinExistence type="predicted"/>
<dbReference type="AlphaFoldDB" id="A0AAW2ECY8"/>